<proteinExistence type="predicted"/>
<dbReference type="AlphaFoldDB" id="A0AAD6UX15"/>
<dbReference type="EMBL" id="JARJCW010000098">
    <property type="protein sequence ID" value="KAJ7194380.1"/>
    <property type="molecule type" value="Genomic_DNA"/>
</dbReference>
<protein>
    <recommendedName>
        <fullName evidence="3">F-box domain-containing protein</fullName>
    </recommendedName>
</protein>
<name>A0AAD6UX15_9AGAR</name>
<gene>
    <name evidence="1" type="ORF">GGX14DRAFT_678892</name>
</gene>
<evidence type="ECO:0008006" key="3">
    <source>
        <dbReference type="Google" id="ProtNLM"/>
    </source>
</evidence>
<organism evidence="1 2">
    <name type="scientific">Mycena pura</name>
    <dbReference type="NCBI Taxonomy" id="153505"/>
    <lineage>
        <taxon>Eukaryota</taxon>
        <taxon>Fungi</taxon>
        <taxon>Dikarya</taxon>
        <taxon>Basidiomycota</taxon>
        <taxon>Agaricomycotina</taxon>
        <taxon>Agaricomycetes</taxon>
        <taxon>Agaricomycetidae</taxon>
        <taxon>Agaricales</taxon>
        <taxon>Marasmiineae</taxon>
        <taxon>Mycenaceae</taxon>
        <taxon>Mycena</taxon>
    </lineage>
</organism>
<sequence>MDDSSCPTCGSHTYGDTSLLPTDSHATIAQLRASREEGQAAILRQQAHLSKLHRKQIELERRLGLIVYPVLTLPNEIVSRIFVNCLPDHGRVCPLQSTAPLLVAQICRCWRAIALETCQLWSSVDLTSTRHITEQFLLTWISRGKQHPLSWTLREGSVRACAFIPTIACRLWRLELRLEWTSFMELSHNRASFPNLRQLALLQYRPSLIRSRQVGERCTILSFSDAPLLRELKIYYPAQSLKLDHYPLLTTLFIQYIPSATLLSILQQLPQLLHIVAHLQDRNSSGPVTIAPSLQSFILHGGCSNILEFLTLSGLRDLQIDNANTNFRSCLEFFDRSACTLDHLAICDDGDKLTAYLDAMPTVTSLYIDVGCDMSLIARILTETPLLVPRLATLTLRLRDPEDYHISLADFLCERFARGLVSVKVHLDDDDVSSWLPPADCLVKLNDLISDGMDVELRCDEQYWNGGEYYAQQSEPEGATQFLSDDSPLMRKLDPCEKFP</sequence>
<evidence type="ECO:0000313" key="2">
    <source>
        <dbReference type="Proteomes" id="UP001219525"/>
    </source>
</evidence>
<comment type="caution">
    <text evidence="1">The sequence shown here is derived from an EMBL/GenBank/DDBJ whole genome shotgun (WGS) entry which is preliminary data.</text>
</comment>
<keyword evidence="2" id="KW-1185">Reference proteome</keyword>
<accession>A0AAD6UX15</accession>
<reference evidence="1" key="1">
    <citation type="submission" date="2023-03" db="EMBL/GenBank/DDBJ databases">
        <title>Massive genome expansion in bonnet fungi (Mycena s.s.) driven by repeated elements and novel gene families across ecological guilds.</title>
        <authorList>
            <consortium name="Lawrence Berkeley National Laboratory"/>
            <person name="Harder C.B."/>
            <person name="Miyauchi S."/>
            <person name="Viragh M."/>
            <person name="Kuo A."/>
            <person name="Thoen E."/>
            <person name="Andreopoulos B."/>
            <person name="Lu D."/>
            <person name="Skrede I."/>
            <person name="Drula E."/>
            <person name="Henrissat B."/>
            <person name="Morin E."/>
            <person name="Kohler A."/>
            <person name="Barry K."/>
            <person name="LaButti K."/>
            <person name="Morin E."/>
            <person name="Salamov A."/>
            <person name="Lipzen A."/>
            <person name="Mereny Z."/>
            <person name="Hegedus B."/>
            <person name="Baldrian P."/>
            <person name="Stursova M."/>
            <person name="Weitz H."/>
            <person name="Taylor A."/>
            <person name="Grigoriev I.V."/>
            <person name="Nagy L.G."/>
            <person name="Martin F."/>
            <person name="Kauserud H."/>
        </authorList>
    </citation>
    <scope>NUCLEOTIDE SEQUENCE</scope>
    <source>
        <strain evidence="1">9144</strain>
    </source>
</reference>
<evidence type="ECO:0000313" key="1">
    <source>
        <dbReference type="EMBL" id="KAJ7194380.1"/>
    </source>
</evidence>
<dbReference type="Proteomes" id="UP001219525">
    <property type="component" value="Unassembled WGS sequence"/>
</dbReference>